<gene>
    <name evidence="2" type="ORF">AVEN_259177_1</name>
</gene>
<organism evidence="2 3">
    <name type="scientific">Araneus ventricosus</name>
    <name type="common">Orbweaver spider</name>
    <name type="synonym">Epeira ventricosa</name>
    <dbReference type="NCBI Taxonomy" id="182803"/>
    <lineage>
        <taxon>Eukaryota</taxon>
        <taxon>Metazoa</taxon>
        <taxon>Ecdysozoa</taxon>
        <taxon>Arthropoda</taxon>
        <taxon>Chelicerata</taxon>
        <taxon>Arachnida</taxon>
        <taxon>Araneae</taxon>
        <taxon>Araneomorphae</taxon>
        <taxon>Entelegynae</taxon>
        <taxon>Araneoidea</taxon>
        <taxon>Araneidae</taxon>
        <taxon>Araneus</taxon>
    </lineage>
</organism>
<keyword evidence="3" id="KW-1185">Reference proteome</keyword>
<proteinExistence type="predicted"/>
<protein>
    <submittedName>
        <fullName evidence="2">Uncharacterized protein</fullName>
    </submittedName>
</protein>
<dbReference type="EMBL" id="BGPR01005057">
    <property type="protein sequence ID" value="GBN06374.1"/>
    <property type="molecule type" value="Genomic_DNA"/>
</dbReference>
<accession>A0A4Y2KV77</accession>
<evidence type="ECO:0000313" key="2">
    <source>
        <dbReference type="EMBL" id="GBN06374.1"/>
    </source>
</evidence>
<feature type="region of interest" description="Disordered" evidence="1">
    <location>
        <begin position="68"/>
        <end position="98"/>
    </location>
</feature>
<comment type="caution">
    <text evidence="2">The sequence shown here is derived from an EMBL/GenBank/DDBJ whole genome shotgun (WGS) entry which is preliminary data.</text>
</comment>
<reference evidence="2 3" key="1">
    <citation type="journal article" date="2019" name="Sci. Rep.">
        <title>Orb-weaving spider Araneus ventricosus genome elucidates the spidroin gene catalogue.</title>
        <authorList>
            <person name="Kono N."/>
            <person name="Nakamura H."/>
            <person name="Ohtoshi R."/>
            <person name="Moran D.A.P."/>
            <person name="Shinohara A."/>
            <person name="Yoshida Y."/>
            <person name="Fujiwara M."/>
            <person name="Mori M."/>
            <person name="Tomita M."/>
            <person name="Arakawa K."/>
        </authorList>
    </citation>
    <scope>NUCLEOTIDE SEQUENCE [LARGE SCALE GENOMIC DNA]</scope>
</reference>
<dbReference type="AlphaFoldDB" id="A0A4Y2KV77"/>
<sequence>MLFRLGNRSWQTKSCQVFSKPPSNRQGQICKYKVYSKVLPQTHPLYWFSLGVSMSCFEETQGLFWNESHNSEPLSDDEDDTCAGSPLQTSVPHQWEDV</sequence>
<dbReference type="Proteomes" id="UP000499080">
    <property type="component" value="Unassembled WGS sequence"/>
</dbReference>
<evidence type="ECO:0000256" key="1">
    <source>
        <dbReference type="SAM" id="MobiDB-lite"/>
    </source>
</evidence>
<name>A0A4Y2KV77_ARAVE</name>
<evidence type="ECO:0000313" key="3">
    <source>
        <dbReference type="Proteomes" id="UP000499080"/>
    </source>
</evidence>